<evidence type="ECO:0000256" key="5">
    <source>
        <dbReference type="ARBA" id="ARBA00023159"/>
    </source>
</evidence>
<organism evidence="11 12">
    <name type="scientific">Elaeis guineensis var. tenera</name>
    <name type="common">Oil palm</name>
    <dbReference type="NCBI Taxonomy" id="51953"/>
    <lineage>
        <taxon>Eukaryota</taxon>
        <taxon>Viridiplantae</taxon>
        <taxon>Streptophyta</taxon>
        <taxon>Embryophyta</taxon>
        <taxon>Tracheophyta</taxon>
        <taxon>Spermatophyta</taxon>
        <taxon>Magnoliopsida</taxon>
        <taxon>Liliopsida</taxon>
        <taxon>Arecaceae</taxon>
        <taxon>Arecoideae</taxon>
        <taxon>Cocoseae</taxon>
        <taxon>Elaeidinae</taxon>
        <taxon>Elaeis</taxon>
    </lineage>
</organism>
<feature type="compositionally biased region" description="Polar residues" evidence="9">
    <location>
        <begin position="340"/>
        <end position="351"/>
    </location>
</feature>
<evidence type="ECO:0000256" key="7">
    <source>
        <dbReference type="ARBA" id="ARBA00023242"/>
    </source>
</evidence>
<evidence type="ECO:0000256" key="3">
    <source>
        <dbReference type="ARBA" id="ARBA00023015"/>
    </source>
</evidence>
<dbReference type="GO" id="GO:0005634">
    <property type="term" value="C:nucleus"/>
    <property type="evidence" value="ECO:0007669"/>
    <property type="project" value="UniProtKB-SubCell"/>
</dbReference>
<dbReference type="GO" id="GO:0009873">
    <property type="term" value="P:ethylene-activated signaling pathway"/>
    <property type="evidence" value="ECO:0007669"/>
    <property type="project" value="UniProtKB-KW"/>
</dbReference>
<feature type="compositionally biased region" description="Low complexity" evidence="9">
    <location>
        <begin position="70"/>
        <end position="102"/>
    </location>
</feature>
<evidence type="ECO:0000256" key="1">
    <source>
        <dbReference type="ARBA" id="ARBA00004123"/>
    </source>
</evidence>
<comment type="similarity">
    <text evidence="8">Belongs to the AP2/ERF transcription factor family. ERF subfamily.</text>
</comment>
<evidence type="ECO:0000313" key="11">
    <source>
        <dbReference type="Proteomes" id="UP000504607"/>
    </source>
</evidence>
<evidence type="ECO:0000256" key="4">
    <source>
        <dbReference type="ARBA" id="ARBA00023125"/>
    </source>
</evidence>
<dbReference type="GeneID" id="105042814"/>
<dbReference type="GO" id="GO:0000976">
    <property type="term" value="F:transcription cis-regulatory region binding"/>
    <property type="evidence" value="ECO:0007669"/>
    <property type="project" value="UniProtKB-ARBA"/>
</dbReference>
<feature type="domain" description="AP2/ERF" evidence="10">
    <location>
        <begin position="229"/>
        <end position="286"/>
    </location>
</feature>
<dbReference type="AlphaFoldDB" id="A0A8N4I7X5"/>
<dbReference type="RefSeq" id="XP_073112639.1">
    <property type="nucleotide sequence ID" value="XM_073256538.1"/>
</dbReference>
<evidence type="ECO:0000256" key="6">
    <source>
        <dbReference type="ARBA" id="ARBA00023163"/>
    </source>
</evidence>
<dbReference type="OrthoDB" id="771648at2759"/>
<dbReference type="SUPFAM" id="SSF54171">
    <property type="entry name" value="DNA-binding domain"/>
    <property type="match status" value="1"/>
</dbReference>
<accession>A0A8N4I7X5</accession>
<evidence type="ECO:0000256" key="9">
    <source>
        <dbReference type="SAM" id="MobiDB-lite"/>
    </source>
</evidence>
<dbReference type="FunFam" id="3.30.730.10:FF:000001">
    <property type="entry name" value="Ethylene-responsive transcription factor 2"/>
    <property type="match status" value="1"/>
</dbReference>
<keyword evidence="4" id="KW-0238">DNA-binding</keyword>
<keyword evidence="2" id="KW-0936">Ethylene signaling pathway</keyword>
<dbReference type="SMART" id="SM00380">
    <property type="entry name" value="AP2"/>
    <property type="match status" value="1"/>
</dbReference>
<keyword evidence="6" id="KW-0804">Transcription</keyword>
<dbReference type="PRINTS" id="PR00367">
    <property type="entry name" value="ETHRSPELEMNT"/>
</dbReference>
<keyword evidence="11" id="KW-1185">Reference proteome</keyword>
<keyword evidence="3" id="KW-0805">Transcription regulation</keyword>
<feature type="region of interest" description="Disordered" evidence="9">
    <location>
        <begin position="295"/>
        <end position="377"/>
    </location>
</feature>
<dbReference type="GO" id="GO:0003700">
    <property type="term" value="F:DNA-binding transcription factor activity"/>
    <property type="evidence" value="ECO:0007669"/>
    <property type="project" value="InterPro"/>
</dbReference>
<dbReference type="Proteomes" id="UP000504607">
    <property type="component" value="Chromosome 4"/>
</dbReference>
<evidence type="ECO:0000256" key="2">
    <source>
        <dbReference type="ARBA" id="ARBA00022745"/>
    </source>
</evidence>
<keyword evidence="7" id="KW-0539">Nucleus</keyword>
<evidence type="ECO:0000256" key="8">
    <source>
        <dbReference type="ARBA" id="ARBA00024343"/>
    </source>
</evidence>
<comment type="subcellular location">
    <subcellularLocation>
        <location evidence="1">Nucleus</location>
    </subcellularLocation>
</comment>
<dbReference type="PANTHER" id="PTHR31657">
    <property type="entry name" value="ETHYLENE-RESPONSIVE TRANSCRIPTION FACTOR ERF061"/>
    <property type="match status" value="1"/>
</dbReference>
<dbReference type="Gene3D" id="3.30.730.10">
    <property type="entry name" value="AP2/ERF domain"/>
    <property type="match status" value="1"/>
</dbReference>
<feature type="region of interest" description="Disordered" evidence="9">
    <location>
        <begin position="435"/>
        <end position="480"/>
    </location>
</feature>
<name>A0A8N4I7X5_ELAGV</name>
<dbReference type="InterPro" id="IPR051758">
    <property type="entry name" value="ERF/AP2-like"/>
</dbReference>
<dbReference type="PANTHER" id="PTHR31657:SF19">
    <property type="entry name" value="ETHYLENE-RESPONSIVE TRANSCRIPTION FACTOR ERF053"/>
    <property type="match status" value="1"/>
</dbReference>
<gene>
    <name evidence="12" type="primary">LOC105042814</name>
</gene>
<reference evidence="12" key="1">
    <citation type="submission" date="2025-08" db="UniProtKB">
        <authorList>
            <consortium name="RefSeq"/>
        </authorList>
    </citation>
    <scope>IDENTIFICATION</scope>
</reference>
<dbReference type="Pfam" id="PF00847">
    <property type="entry name" value="AP2"/>
    <property type="match status" value="1"/>
</dbReference>
<feature type="region of interest" description="Disordered" evidence="9">
    <location>
        <begin position="1"/>
        <end position="105"/>
    </location>
</feature>
<dbReference type="RefSeq" id="XP_029119741.1">
    <property type="nucleotide sequence ID" value="XM_029263908.1"/>
</dbReference>
<keyword evidence="5" id="KW-0010">Activator</keyword>
<dbReference type="InterPro" id="IPR016177">
    <property type="entry name" value="DNA-bd_dom_sf"/>
</dbReference>
<dbReference type="PROSITE" id="PS51032">
    <property type="entry name" value="AP2_ERF"/>
    <property type="match status" value="1"/>
</dbReference>
<feature type="compositionally biased region" description="Low complexity" evidence="9">
    <location>
        <begin position="302"/>
        <end position="330"/>
    </location>
</feature>
<sequence>MEGSGKSGGSSEKAVGGSGGRRQKGKGPRGLKLMMTEGAAQQRTPVFEEASAASFRPLKKIRSPDRRQYSPSSSESKPSISSPSSSNLPTPTPTGTTTPASSLHPPLSSRHIFPFAYDNSQPILDTNLLPLFGFNQYQQPQQQMLSFAHNNSYQMGAYPPLPPFLAAAAGTQQQQRYQEQLLRYWSETLNLSPRGMMNRLAGQPGGGSHPYSALFRPPMLPAASTPTKLYRGVRQRHWGKWVAEIRLPRNRTRLWLGTFDTAEDAALAYDREAFKLRGENARLNFPNLFLGQGRAGAGAGGSSSRDGASCSSSSSSAPATPDQVQAQTQHHQQHRDIPRNDTQLQSPSTPVVSAEAAPVSTEAKWSMPEDCPSGLCEPPPSLGSMAAMPQSSAPELVWGEAEEAWFSTFGPGSSVWDDVDGANRLLLQSRLTTIPESEMDGSNAAESTQPPTATMACQDFTTTSSPDPSHPPSMFMWKDS</sequence>
<evidence type="ECO:0000313" key="12">
    <source>
        <dbReference type="RefSeq" id="XP_029119741.1"/>
    </source>
</evidence>
<dbReference type="InterPro" id="IPR001471">
    <property type="entry name" value="AP2/ERF_dom"/>
</dbReference>
<evidence type="ECO:0000259" key="10">
    <source>
        <dbReference type="PROSITE" id="PS51032"/>
    </source>
</evidence>
<dbReference type="CDD" id="cd00018">
    <property type="entry name" value="AP2"/>
    <property type="match status" value="1"/>
</dbReference>
<proteinExistence type="inferred from homology"/>
<dbReference type="InterPro" id="IPR036955">
    <property type="entry name" value="AP2/ERF_dom_sf"/>
</dbReference>
<protein>
    <submittedName>
        <fullName evidence="12">Ethylene-responsive transcription factor RAP2-4</fullName>
    </submittedName>
</protein>